<evidence type="ECO:0000313" key="3">
    <source>
        <dbReference type="Proteomes" id="UP000184188"/>
    </source>
</evidence>
<reference evidence="3" key="1">
    <citation type="journal article" date="2017" name="Genome Biol.">
        <title>Comparative genomics reveals high biological diversity and specific adaptations in the industrially and medically important fungal genus Aspergillus.</title>
        <authorList>
            <person name="de Vries R.P."/>
            <person name="Riley R."/>
            <person name="Wiebenga A."/>
            <person name="Aguilar-Osorio G."/>
            <person name="Amillis S."/>
            <person name="Uchima C.A."/>
            <person name="Anderluh G."/>
            <person name="Asadollahi M."/>
            <person name="Askin M."/>
            <person name="Barry K."/>
            <person name="Battaglia E."/>
            <person name="Bayram O."/>
            <person name="Benocci T."/>
            <person name="Braus-Stromeyer S.A."/>
            <person name="Caldana C."/>
            <person name="Canovas D."/>
            <person name="Cerqueira G.C."/>
            <person name="Chen F."/>
            <person name="Chen W."/>
            <person name="Choi C."/>
            <person name="Clum A."/>
            <person name="Dos Santos R.A."/>
            <person name="Damasio A.R."/>
            <person name="Diallinas G."/>
            <person name="Emri T."/>
            <person name="Fekete E."/>
            <person name="Flipphi M."/>
            <person name="Freyberg S."/>
            <person name="Gallo A."/>
            <person name="Gournas C."/>
            <person name="Habgood R."/>
            <person name="Hainaut M."/>
            <person name="Harispe M.L."/>
            <person name="Henrissat B."/>
            <person name="Hilden K.S."/>
            <person name="Hope R."/>
            <person name="Hossain A."/>
            <person name="Karabika E."/>
            <person name="Karaffa L."/>
            <person name="Karanyi Z."/>
            <person name="Krasevec N."/>
            <person name="Kuo A."/>
            <person name="Kusch H."/>
            <person name="LaButti K."/>
            <person name="Lagendijk E.L."/>
            <person name="Lapidus A."/>
            <person name="Levasseur A."/>
            <person name="Lindquist E."/>
            <person name="Lipzen A."/>
            <person name="Logrieco A.F."/>
            <person name="MacCabe A."/>
            <person name="Maekelae M.R."/>
            <person name="Malavazi I."/>
            <person name="Melin P."/>
            <person name="Meyer V."/>
            <person name="Mielnichuk N."/>
            <person name="Miskei M."/>
            <person name="Molnar A.P."/>
            <person name="Mule G."/>
            <person name="Ngan C.Y."/>
            <person name="Orejas M."/>
            <person name="Orosz E."/>
            <person name="Ouedraogo J.P."/>
            <person name="Overkamp K.M."/>
            <person name="Park H.-S."/>
            <person name="Perrone G."/>
            <person name="Piumi F."/>
            <person name="Punt P.J."/>
            <person name="Ram A.F."/>
            <person name="Ramon A."/>
            <person name="Rauscher S."/>
            <person name="Record E."/>
            <person name="Riano-Pachon D.M."/>
            <person name="Robert V."/>
            <person name="Roehrig J."/>
            <person name="Ruller R."/>
            <person name="Salamov A."/>
            <person name="Salih N.S."/>
            <person name="Samson R.A."/>
            <person name="Sandor E."/>
            <person name="Sanguinetti M."/>
            <person name="Schuetze T."/>
            <person name="Sepcic K."/>
            <person name="Shelest E."/>
            <person name="Sherlock G."/>
            <person name="Sophianopoulou V."/>
            <person name="Squina F.M."/>
            <person name="Sun H."/>
            <person name="Susca A."/>
            <person name="Todd R.B."/>
            <person name="Tsang A."/>
            <person name="Unkles S.E."/>
            <person name="van de Wiele N."/>
            <person name="van Rossen-Uffink D."/>
            <person name="Oliveira J.V."/>
            <person name="Vesth T.C."/>
            <person name="Visser J."/>
            <person name="Yu J.-H."/>
            <person name="Zhou M."/>
            <person name="Andersen M.R."/>
            <person name="Archer D.B."/>
            <person name="Baker S.E."/>
            <person name="Benoit I."/>
            <person name="Brakhage A.A."/>
            <person name="Braus G.H."/>
            <person name="Fischer R."/>
            <person name="Frisvad J.C."/>
            <person name="Goldman G.H."/>
            <person name="Houbraken J."/>
            <person name="Oakley B."/>
            <person name="Pocsi I."/>
            <person name="Scazzocchio C."/>
            <person name="Seiboth B."/>
            <person name="vanKuyk P.A."/>
            <person name="Wortman J."/>
            <person name="Dyer P.S."/>
            <person name="Grigoriev I.V."/>
        </authorList>
    </citation>
    <scope>NUCLEOTIDE SEQUENCE [LARGE SCALE GENOMIC DNA]</scope>
    <source>
        <strain evidence="3">CBS 506.65</strain>
    </source>
</reference>
<dbReference type="VEuPathDB" id="FungiDB:ASPZODRAFT_19387"/>
<sequence length="464" mass="53564">MASLSALPVEIKLHFLYALCDLYDLRAVIHACPSFHAIYVSNRRNILSCLLARSIPFPVIVDAVGAALAKRWREIPCDFFDRTSLKNLSQEFISQYHALLSLIKPYEPHGQGNYAGRAHPVTENQKLYDRHGLGLFGAATPFTDAELVHMTRLYFIVHDVADDMAQSALTLASSLSSSSSSSSSSPPSSSKQGYDETVLPLSPSEIRRLHRVLYRMETFRYLFKSYPDFEGLRLVHLEMECHVFFQFFHPWEIEEMLCFRDYAYRTFSWVSDDMHYDLEALSFDGTAMESIGDGLRERWRIEAQQQNIIKNSSSSSEEEEEGSAFDGFKEHCMSLGLEFLLRWLKAAKENDQTVGMAKQFGMIRRRLRNVDYFDPFFIALTQEYTHRYRREIDGSVFGSDDDWDAPNLAWTWLVNRETSRLCAQFPSLLPWGYVFWDAERLQRMQVEEELTTLGSYAQDFAPFA</sequence>
<dbReference type="GeneID" id="34613859"/>
<dbReference type="AlphaFoldDB" id="A0A1L9S930"/>
<evidence type="ECO:0000313" key="2">
    <source>
        <dbReference type="EMBL" id="OJJ43670.1"/>
    </source>
</evidence>
<feature type="region of interest" description="Disordered" evidence="1">
    <location>
        <begin position="175"/>
        <end position="196"/>
    </location>
</feature>
<dbReference type="RefSeq" id="XP_022578180.1">
    <property type="nucleotide sequence ID" value="XM_022727395.1"/>
</dbReference>
<organism evidence="2 3">
    <name type="scientific">Penicilliopsis zonata CBS 506.65</name>
    <dbReference type="NCBI Taxonomy" id="1073090"/>
    <lineage>
        <taxon>Eukaryota</taxon>
        <taxon>Fungi</taxon>
        <taxon>Dikarya</taxon>
        <taxon>Ascomycota</taxon>
        <taxon>Pezizomycotina</taxon>
        <taxon>Eurotiomycetes</taxon>
        <taxon>Eurotiomycetidae</taxon>
        <taxon>Eurotiales</taxon>
        <taxon>Aspergillaceae</taxon>
        <taxon>Penicilliopsis</taxon>
    </lineage>
</organism>
<dbReference type="OrthoDB" id="5304511at2759"/>
<dbReference type="STRING" id="1073090.A0A1L9S930"/>
<dbReference type="EMBL" id="KV878351">
    <property type="protein sequence ID" value="OJJ43670.1"/>
    <property type="molecule type" value="Genomic_DNA"/>
</dbReference>
<accession>A0A1L9S930</accession>
<evidence type="ECO:0000256" key="1">
    <source>
        <dbReference type="SAM" id="MobiDB-lite"/>
    </source>
</evidence>
<keyword evidence="3" id="KW-1185">Reference proteome</keyword>
<feature type="compositionally biased region" description="Low complexity" evidence="1">
    <location>
        <begin position="175"/>
        <end position="190"/>
    </location>
</feature>
<evidence type="ECO:0008006" key="4">
    <source>
        <dbReference type="Google" id="ProtNLM"/>
    </source>
</evidence>
<gene>
    <name evidence="2" type="ORF">ASPZODRAFT_19387</name>
</gene>
<protein>
    <recommendedName>
        <fullName evidence="4">F-box domain-containing protein</fullName>
    </recommendedName>
</protein>
<name>A0A1L9S930_9EURO</name>
<proteinExistence type="predicted"/>
<dbReference type="Proteomes" id="UP000184188">
    <property type="component" value="Unassembled WGS sequence"/>
</dbReference>